<protein>
    <submittedName>
        <fullName evidence="2">Uncharacterized protein</fullName>
    </submittedName>
</protein>
<keyword evidence="2" id="KW-0614">Plasmid</keyword>
<gene>
    <name evidence="2" type="ORF">TthAA11_22430</name>
</gene>
<dbReference type="AlphaFoldDB" id="A0AAD1KW59"/>
<evidence type="ECO:0000313" key="3">
    <source>
        <dbReference type="Proteomes" id="UP000825379"/>
    </source>
</evidence>
<proteinExistence type="predicted"/>
<geneLocation type="plasmid" evidence="2 3">
    <name>pAA1-1b</name>
</geneLocation>
<dbReference type="Proteomes" id="UP000825379">
    <property type="component" value="Plasmid pAA1-1b"/>
</dbReference>
<reference evidence="2" key="1">
    <citation type="submission" date="2021-07" db="EMBL/GenBank/DDBJ databases">
        <title>Complete genome sequences of four Thermus thermophilus strains isolated from Arima Hot Spring in Japan.</title>
        <authorList>
            <person name="Tomariguchi N."/>
            <person name="Ueno Y."/>
            <person name="Miyazaki K."/>
        </authorList>
    </citation>
    <scope>NUCLEOTIDE SEQUENCE</scope>
    <source>
        <strain evidence="2">AA1-1</strain>
        <plasmid evidence="2">pAA1-1b</plasmid>
    </source>
</reference>
<evidence type="ECO:0000256" key="1">
    <source>
        <dbReference type="SAM" id="MobiDB-lite"/>
    </source>
</evidence>
<accession>A0AAD1KW59</accession>
<feature type="region of interest" description="Disordered" evidence="1">
    <location>
        <begin position="20"/>
        <end position="46"/>
    </location>
</feature>
<name>A0AAD1KW59_THETH</name>
<dbReference type="EMBL" id="AP024927">
    <property type="protein sequence ID" value="BCZ88061.1"/>
    <property type="molecule type" value="Genomic_DNA"/>
</dbReference>
<sequence length="158" mass="15998">MKKSFFEGLPLFHVPLPVPGTGAEGGEAQALHPAPGPPGVHGTAQPLREPLGSVPYGPYPVLGMGLEEGLAEGFPKLRGEQGGLAFVVAVEGVAEVAQGLGHLGDGVACGEEPDGVPAGAFHGVLAFPVEGVQVVRVMPQLEFQPGAALVFGQVHALC</sequence>
<evidence type="ECO:0000313" key="2">
    <source>
        <dbReference type="EMBL" id="BCZ88061.1"/>
    </source>
</evidence>
<organism evidence="2 3">
    <name type="scientific">Thermus thermophilus</name>
    <dbReference type="NCBI Taxonomy" id="274"/>
    <lineage>
        <taxon>Bacteria</taxon>
        <taxon>Thermotogati</taxon>
        <taxon>Deinococcota</taxon>
        <taxon>Deinococci</taxon>
        <taxon>Thermales</taxon>
        <taxon>Thermaceae</taxon>
        <taxon>Thermus</taxon>
    </lineage>
</organism>